<dbReference type="EMBL" id="FRAA01000002">
    <property type="protein sequence ID" value="SHJ98589.1"/>
    <property type="molecule type" value="Genomic_DNA"/>
</dbReference>
<dbReference type="STRING" id="156994.SAMN04488028_102385"/>
<dbReference type="InterPro" id="IPR046715">
    <property type="entry name" value="DUF6607"/>
</dbReference>
<gene>
    <name evidence="2" type="ORF">SAMN04488028_102385</name>
</gene>
<feature type="chain" id="PRO_5011979971" evidence="1">
    <location>
        <begin position="19"/>
        <end position="312"/>
    </location>
</feature>
<sequence length="312" mass="36754">MKQLIAAVLILVTSTAIAQNKKKQDIDAITAMCGCYKVSFNFAETFSPNADYAYYDNYRSGALEYVIPVEEEKDKIVLQHLLVIGDTMIIKHWRQDWLYENTDLYTYDKNSQWIYTSLPAKEVKGQWTQKVYQVDDSPRYEGSATWVHYDGRHYWENTADAPLPRRDRTKRKDYNVMTRTNRQEITSYGWLHEQDNDKVLREEDSETLIAEEKGWNTYTKVDDSQCQVAQEWWTANASYWNDVRIVWDELFATKKDIAINMKVEDKILYQRLFGLEKEMMDVSPYNSELAQSKIKEVIQKHLKSDQLLSALN</sequence>
<evidence type="ECO:0000256" key="1">
    <source>
        <dbReference type="SAM" id="SignalP"/>
    </source>
</evidence>
<accession>A0A1M6NS86</accession>
<feature type="signal peptide" evidence="1">
    <location>
        <begin position="1"/>
        <end position="18"/>
    </location>
</feature>
<dbReference type="RefSeq" id="WP_073121336.1">
    <property type="nucleotide sequence ID" value="NZ_FRAA01000002.1"/>
</dbReference>
<organism evidence="2 3">
    <name type="scientific">Reichenbachiella agariperforans</name>
    <dbReference type="NCBI Taxonomy" id="156994"/>
    <lineage>
        <taxon>Bacteria</taxon>
        <taxon>Pseudomonadati</taxon>
        <taxon>Bacteroidota</taxon>
        <taxon>Cytophagia</taxon>
        <taxon>Cytophagales</taxon>
        <taxon>Reichenbachiellaceae</taxon>
        <taxon>Reichenbachiella</taxon>
    </lineage>
</organism>
<name>A0A1M6NS86_REIAG</name>
<keyword evidence="1" id="KW-0732">Signal</keyword>
<protein>
    <submittedName>
        <fullName evidence="2">Uncharacterized protein</fullName>
    </submittedName>
</protein>
<proteinExistence type="predicted"/>
<dbReference type="Pfam" id="PF20311">
    <property type="entry name" value="DUF6607"/>
    <property type="match status" value="1"/>
</dbReference>
<keyword evidence="3" id="KW-1185">Reference proteome</keyword>
<dbReference type="AlphaFoldDB" id="A0A1M6NS86"/>
<reference evidence="3" key="1">
    <citation type="submission" date="2016-11" db="EMBL/GenBank/DDBJ databases">
        <authorList>
            <person name="Varghese N."/>
            <person name="Submissions S."/>
        </authorList>
    </citation>
    <scope>NUCLEOTIDE SEQUENCE [LARGE SCALE GENOMIC DNA]</scope>
    <source>
        <strain evidence="3">DSM 26134</strain>
    </source>
</reference>
<evidence type="ECO:0000313" key="2">
    <source>
        <dbReference type="EMBL" id="SHJ98589.1"/>
    </source>
</evidence>
<dbReference type="Proteomes" id="UP000184474">
    <property type="component" value="Unassembled WGS sequence"/>
</dbReference>
<evidence type="ECO:0000313" key="3">
    <source>
        <dbReference type="Proteomes" id="UP000184474"/>
    </source>
</evidence>